<feature type="region of interest" description="Disordered" evidence="1">
    <location>
        <begin position="52"/>
        <end position="157"/>
    </location>
</feature>
<organism evidence="2 3">
    <name type="scientific">Chionoecetes opilio</name>
    <name type="common">Atlantic snow crab</name>
    <name type="synonym">Cancer opilio</name>
    <dbReference type="NCBI Taxonomy" id="41210"/>
    <lineage>
        <taxon>Eukaryota</taxon>
        <taxon>Metazoa</taxon>
        <taxon>Ecdysozoa</taxon>
        <taxon>Arthropoda</taxon>
        <taxon>Crustacea</taxon>
        <taxon>Multicrustacea</taxon>
        <taxon>Malacostraca</taxon>
        <taxon>Eumalacostraca</taxon>
        <taxon>Eucarida</taxon>
        <taxon>Decapoda</taxon>
        <taxon>Pleocyemata</taxon>
        <taxon>Brachyura</taxon>
        <taxon>Eubrachyura</taxon>
        <taxon>Majoidea</taxon>
        <taxon>Majidae</taxon>
        <taxon>Chionoecetes</taxon>
    </lineage>
</organism>
<accession>A0A8J4YEN0</accession>
<feature type="compositionally biased region" description="Pro residues" evidence="1">
    <location>
        <begin position="54"/>
        <end position="64"/>
    </location>
</feature>
<comment type="caution">
    <text evidence="2">The sequence shown here is derived from an EMBL/GenBank/DDBJ whole genome shotgun (WGS) entry which is preliminary data.</text>
</comment>
<name>A0A8J4YEN0_CHIOP</name>
<keyword evidence="3" id="KW-1185">Reference proteome</keyword>
<evidence type="ECO:0000256" key="1">
    <source>
        <dbReference type="SAM" id="MobiDB-lite"/>
    </source>
</evidence>
<protein>
    <submittedName>
        <fullName evidence="2">Protein cramped-like</fullName>
    </submittedName>
</protein>
<proteinExistence type="predicted"/>
<reference evidence="2" key="1">
    <citation type="submission" date="2020-07" db="EMBL/GenBank/DDBJ databases">
        <title>The High-quality genome of the commercially important snow crab, Chionoecetes opilio.</title>
        <authorList>
            <person name="Jeong J.-H."/>
            <person name="Ryu S."/>
        </authorList>
    </citation>
    <scope>NUCLEOTIDE SEQUENCE</scope>
    <source>
        <strain evidence="2">MADBK_172401_WGS</strain>
        <tissue evidence="2">Digestive gland</tissue>
    </source>
</reference>
<dbReference type="OrthoDB" id="515799at2759"/>
<sequence>MVKRKRTLSIKENSESISQVSDGDLGSDEAKRLKTMAALEKVRVWGGLVRLLPPITPMQPPPNLSAPRHRVTPSTTSQPQPNVPSSAPPPQPAALRPTPQLRTSARVLNKQRREETKADLPPPALSVGAKKQESGGVDGEFGDEEDGKKRREEEDVGKKRRRAWELWSLEDKNIFFESINECGKDFEAIQVGLARSEGMYWLYCEAIQVGLARSEGCTGFIVRLSR</sequence>
<gene>
    <name evidence="2" type="primary">Cramp1_1</name>
    <name evidence="2" type="ORF">GWK47_039091</name>
</gene>
<evidence type="ECO:0000313" key="3">
    <source>
        <dbReference type="Proteomes" id="UP000770661"/>
    </source>
</evidence>
<dbReference type="Proteomes" id="UP000770661">
    <property type="component" value="Unassembled WGS sequence"/>
</dbReference>
<evidence type="ECO:0000313" key="2">
    <source>
        <dbReference type="EMBL" id="KAG0725188.1"/>
    </source>
</evidence>
<feature type="region of interest" description="Disordered" evidence="1">
    <location>
        <begin position="1"/>
        <end position="27"/>
    </location>
</feature>
<dbReference type="EMBL" id="JACEEZ010005919">
    <property type="protein sequence ID" value="KAG0725188.1"/>
    <property type="molecule type" value="Genomic_DNA"/>
</dbReference>
<feature type="compositionally biased region" description="Basic and acidic residues" evidence="1">
    <location>
        <begin position="146"/>
        <end position="157"/>
    </location>
</feature>
<dbReference type="AlphaFoldDB" id="A0A8J4YEN0"/>